<evidence type="ECO:0000313" key="9">
    <source>
        <dbReference type="EMBL" id="RJL31408.1"/>
    </source>
</evidence>
<dbReference type="AlphaFoldDB" id="A0A3A4BB26"/>
<keyword evidence="6" id="KW-0418">Kinase</keyword>
<dbReference type="InterPro" id="IPR004654">
    <property type="entry name" value="ROK_glcA"/>
</dbReference>
<evidence type="ECO:0000256" key="1">
    <source>
        <dbReference type="ARBA" id="ARBA00006479"/>
    </source>
</evidence>
<dbReference type="InterPro" id="IPR000600">
    <property type="entry name" value="ROK"/>
</dbReference>
<dbReference type="GO" id="GO:0004340">
    <property type="term" value="F:glucokinase activity"/>
    <property type="evidence" value="ECO:0007669"/>
    <property type="project" value="UniProtKB-EC"/>
</dbReference>
<gene>
    <name evidence="9" type="ORF">D5H75_20455</name>
</gene>
<dbReference type="Gene3D" id="3.30.420.40">
    <property type="match status" value="2"/>
</dbReference>
<evidence type="ECO:0000256" key="6">
    <source>
        <dbReference type="ARBA" id="ARBA00022777"/>
    </source>
</evidence>
<protein>
    <recommendedName>
        <fullName evidence="3">Glucokinase</fullName>
        <ecNumber evidence="2">2.7.1.2</ecNumber>
    </recommendedName>
    <alternativeName>
        <fullName evidence="8">Glucose kinase</fullName>
    </alternativeName>
</protein>
<dbReference type="InterPro" id="IPR043129">
    <property type="entry name" value="ATPase_NBD"/>
</dbReference>
<dbReference type="InterPro" id="IPR049874">
    <property type="entry name" value="ROK_cs"/>
</dbReference>
<dbReference type="CDD" id="cd24061">
    <property type="entry name" value="ASKHA_NBD_ROK_SgGLK-like"/>
    <property type="match status" value="1"/>
</dbReference>
<dbReference type="GO" id="GO:0006096">
    <property type="term" value="P:glycolytic process"/>
    <property type="evidence" value="ECO:0007669"/>
    <property type="project" value="InterPro"/>
</dbReference>
<dbReference type="Pfam" id="PF00480">
    <property type="entry name" value="ROK"/>
    <property type="match status" value="1"/>
</dbReference>
<keyword evidence="10" id="KW-1185">Reference proteome</keyword>
<name>A0A3A4BB26_9ACTN</name>
<reference evidence="9 10" key="1">
    <citation type="submission" date="2018-09" db="EMBL/GenBank/DDBJ databases">
        <title>YIM 75507 draft genome.</title>
        <authorList>
            <person name="Tang S."/>
            <person name="Feng Y."/>
        </authorList>
    </citation>
    <scope>NUCLEOTIDE SEQUENCE [LARGE SCALE GENOMIC DNA]</scope>
    <source>
        <strain evidence="9 10">YIM 75507</strain>
    </source>
</reference>
<dbReference type="SUPFAM" id="SSF53067">
    <property type="entry name" value="Actin-like ATPase domain"/>
    <property type="match status" value="1"/>
</dbReference>
<keyword evidence="5" id="KW-0547">Nucleotide-binding</keyword>
<dbReference type="RefSeq" id="WP_119928093.1">
    <property type="nucleotide sequence ID" value="NZ_QZEY01000007.1"/>
</dbReference>
<accession>A0A3A4BB26</accession>
<evidence type="ECO:0000256" key="7">
    <source>
        <dbReference type="ARBA" id="ARBA00022840"/>
    </source>
</evidence>
<evidence type="ECO:0000313" key="10">
    <source>
        <dbReference type="Proteomes" id="UP000265768"/>
    </source>
</evidence>
<dbReference type="EMBL" id="QZEY01000007">
    <property type="protein sequence ID" value="RJL31408.1"/>
    <property type="molecule type" value="Genomic_DNA"/>
</dbReference>
<dbReference type="EC" id="2.7.1.2" evidence="2"/>
<dbReference type="GO" id="GO:0005524">
    <property type="term" value="F:ATP binding"/>
    <property type="evidence" value="ECO:0007669"/>
    <property type="project" value="UniProtKB-KW"/>
</dbReference>
<evidence type="ECO:0000256" key="8">
    <source>
        <dbReference type="ARBA" id="ARBA00032386"/>
    </source>
</evidence>
<organism evidence="9 10">
    <name type="scientific">Bailinhaonella thermotolerans</name>
    <dbReference type="NCBI Taxonomy" id="1070861"/>
    <lineage>
        <taxon>Bacteria</taxon>
        <taxon>Bacillati</taxon>
        <taxon>Actinomycetota</taxon>
        <taxon>Actinomycetes</taxon>
        <taxon>Streptosporangiales</taxon>
        <taxon>Streptosporangiaceae</taxon>
        <taxon>Bailinhaonella</taxon>
    </lineage>
</organism>
<dbReference type="PANTHER" id="PTHR18964">
    <property type="entry name" value="ROK (REPRESSOR, ORF, KINASE) FAMILY"/>
    <property type="match status" value="1"/>
</dbReference>
<keyword evidence="7" id="KW-0067">ATP-binding</keyword>
<dbReference type="PROSITE" id="PS01125">
    <property type="entry name" value="ROK"/>
    <property type="match status" value="1"/>
</dbReference>
<comment type="similarity">
    <text evidence="1">Belongs to the ROK (NagC/XylR) family.</text>
</comment>
<dbReference type="OrthoDB" id="9810372at2"/>
<dbReference type="PANTHER" id="PTHR18964:SF173">
    <property type="entry name" value="GLUCOKINASE"/>
    <property type="match status" value="1"/>
</dbReference>
<keyword evidence="4" id="KW-0808">Transferase</keyword>
<evidence type="ECO:0000256" key="3">
    <source>
        <dbReference type="ARBA" id="ARBA00014701"/>
    </source>
</evidence>
<dbReference type="Proteomes" id="UP000265768">
    <property type="component" value="Unassembled WGS sequence"/>
</dbReference>
<comment type="caution">
    <text evidence="9">The sequence shown here is derived from an EMBL/GenBank/DDBJ whole genome shotgun (WGS) entry which is preliminary data.</text>
</comment>
<evidence type="ECO:0000256" key="2">
    <source>
        <dbReference type="ARBA" id="ARBA00012323"/>
    </source>
</evidence>
<sequence length="314" mass="33062">MGLTIGVDVGGTKVAGGVVDEDGHMVDNLKLPTPSNNVEQISDTIATVVQRLGERHRVEAVGIGAAGFVDETRSVVRFAPNLAWREEPLRKKVQDRIDLPVVVENDANAMAWGEARFGAGRGQSHLVCLTVGTGIGGGIVLDGRLYRGRWGMGAEMGHLTVVPGGRLCGCGNRGCWEQYASGNALVENTRELMRAEPLRADRLLELGDGTPEGVTGPEITSAALEGDVLALEAFRILGDWLGQGLADIAAMLDPACFVIGGGVSEAGELLLEPARKTFSESLTARSHRPLAEIRVAELGAEAGVIGAADLARQR</sequence>
<evidence type="ECO:0000256" key="5">
    <source>
        <dbReference type="ARBA" id="ARBA00022741"/>
    </source>
</evidence>
<evidence type="ECO:0000256" key="4">
    <source>
        <dbReference type="ARBA" id="ARBA00022679"/>
    </source>
</evidence>
<dbReference type="GO" id="GO:0005737">
    <property type="term" value="C:cytoplasm"/>
    <property type="evidence" value="ECO:0007669"/>
    <property type="project" value="InterPro"/>
</dbReference>
<dbReference type="NCBIfam" id="TIGR00744">
    <property type="entry name" value="ROK_glcA_fam"/>
    <property type="match status" value="1"/>
</dbReference>
<proteinExistence type="inferred from homology"/>